<feature type="region of interest" description="Disordered" evidence="1">
    <location>
        <begin position="151"/>
        <end position="208"/>
    </location>
</feature>
<feature type="region of interest" description="Disordered" evidence="1">
    <location>
        <begin position="32"/>
        <end position="51"/>
    </location>
</feature>
<feature type="compositionally biased region" description="Acidic residues" evidence="1">
    <location>
        <begin position="369"/>
        <end position="384"/>
    </location>
</feature>
<dbReference type="Proteomes" id="UP000593566">
    <property type="component" value="Unassembled WGS sequence"/>
</dbReference>
<name>A0A8H6F7P6_9LECA</name>
<proteinExistence type="predicted"/>
<comment type="caution">
    <text evidence="2">The sequence shown here is derived from an EMBL/GenBank/DDBJ whole genome shotgun (WGS) entry which is preliminary data.</text>
</comment>
<feature type="region of interest" description="Disordered" evidence="1">
    <location>
        <begin position="96"/>
        <end position="139"/>
    </location>
</feature>
<feature type="compositionally biased region" description="Basic and acidic residues" evidence="1">
    <location>
        <begin position="184"/>
        <end position="202"/>
    </location>
</feature>
<keyword evidence="3" id="KW-1185">Reference proteome</keyword>
<dbReference type="AlphaFoldDB" id="A0A8H6F7P6"/>
<dbReference type="GeneID" id="59334957"/>
<feature type="compositionally biased region" description="Basic and acidic residues" evidence="1">
    <location>
        <begin position="151"/>
        <end position="161"/>
    </location>
</feature>
<dbReference type="RefSeq" id="XP_037147164.1">
    <property type="nucleotide sequence ID" value="XM_037297454.1"/>
</dbReference>
<feature type="region of interest" description="Disordered" evidence="1">
    <location>
        <begin position="329"/>
        <end position="391"/>
    </location>
</feature>
<feature type="compositionally biased region" description="Polar residues" evidence="1">
    <location>
        <begin position="32"/>
        <end position="41"/>
    </location>
</feature>
<protein>
    <submittedName>
        <fullName evidence="2">Uncharacterized protein</fullName>
    </submittedName>
</protein>
<evidence type="ECO:0000313" key="2">
    <source>
        <dbReference type="EMBL" id="KAF6217729.1"/>
    </source>
</evidence>
<dbReference type="EMBL" id="JACCJB010000025">
    <property type="protein sequence ID" value="KAF6217729.1"/>
    <property type="molecule type" value="Genomic_DNA"/>
</dbReference>
<sequence>MSLMARSYWTSALPPRKLRREAGMSTVTTILRSSPFPSRTSILPPPPPPNLPDHIHQPQKHRHLDQRPHRTRERLVAIGPKRRHRHRDRQFEIVARGRETLRRRHPVPEAQPVHHEQGEEEHDAEIHHQRRGDADHGDDLVHDAMALGREEHEDGKEETDQGPRVQILQKGPIEPVRAGSPPERQPRHDGRAERDAQEDGHARRDRRVRHLLRLARPPDDVDEQHGQRRIQHHLQQGIERHEQGAELGVAAREARPDEHHGDAAREPHEHQPLPQPLLVGQERPREREHEEGGEDPVQEDGHGDLGPDGPVGEGEVEGFEAHFAEDGVHHGEEAEGDGEGDAGEAALLEGGARAGDEGAEEDAGGHGEEDPEGEEAVEEAEGAEGGEFGGGGRWWLGGLFFEVWGGEVGVGGGEDGDGEKIARVNMLSATTIEVAKDGS</sequence>
<evidence type="ECO:0000313" key="3">
    <source>
        <dbReference type="Proteomes" id="UP000593566"/>
    </source>
</evidence>
<feature type="compositionally biased region" description="Basic and acidic residues" evidence="1">
    <location>
        <begin position="124"/>
        <end position="139"/>
    </location>
</feature>
<feature type="compositionally biased region" description="Basic and acidic residues" evidence="1">
    <location>
        <begin position="252"/>
        <end position="271"/>
    </location>
</feature>
<accession>A0A8H6F7P6</accession>
<evidence type="ECO:0000256" key="1">
    <source>
        <dbReference type="SAM" id="MobiDB-lite"/>
    </source>
</evidence>
<organism evidence="2 3">
    <name type="scientific">Letharia lupina</name>
    <dbReference type="NCBI Taxonomy" id="560253"/>
    <lineage>
        <taxon>Eukaryota</taxon>
        <taxon>Fungi</taxon>
        <taxon>Dikarya</taxon>
        <taxon>Ascomycota</taxon>
        <taxon>Pezizomycotina</taxon>
        <taxon>Lecanoromycetes</taxon>
        <taxon>OSLEUM clade</taxon>
        <taxon>Lecanoromycetidae</taxon>
        <taxon>Lecanorales</taxon>
        <taxon>Lecanorineae</taxon>
        <taxon>Parmeliaceae</taxon>
        <taxon>Letharia</taxon>
    </lineage>
</organism>
<feature type="region of interest" description="Disordered" evidence="1">
    <location>
        <begin position="241"/>
        <end position="315"/>
    </location>
</feature>
<gene>
    <name evidence="2" type="ORF">HO133_006556</name>
</gene>
<reference evidence="2 3" key="1">
    <citation type="journal article" date="2020" name="Genomics">
        <title>Complete, high-quality genomes from long-read metagenomic sequencing of two wolf lichen thalli reveals enigmatic genome architecture.</title>
        <authorList>
            <person name="McKenzie S.K."/>
            <person name="Walston R.F."/>
            <person name="Allen J.L."/>
        </authorList>
    </citation>
    <scope>NUCLEOTIDE SEQUENCE [LARGE SCALE GENOMIC DNA]</scope>
    <source>
        <strain evidence="2">WasteWater1</strain>
    </source>
</reference>